<dbReference type="PANTHER" id="PTHR30290">
    <property type="entry name" value="PERIPLASMIC BINDING COMPONENT OF ABC TRANSPORTER"/>
    <property type="match status" value="1"/>
</dbReference>
<dbReference type="Proteomes" id="UP001183619">
    <property type="component" value="Unassembled WGS sequence"/>
</dbReference>
<accession>A0ABU2BBG9</accession>
<evidence type="ECO:0000313" key="4">
    <source>
        <dbReference type="Proteomes" id="UP001183619"/>
    </source>
</evidence>
<proteinExistence type="predicted"/>
<feature type="domain" description="Solute-binding protein family 5" evidence="2">
    <location>
        <begin position="77"/>
        <end position="416"/>
    </location>
</feature>
<dbReference type="InterPro" id="IPR030678">
    <property type="entry name" value="Peptide/Ni-bd"/>
</dbReference>
<dbReference type="Gene3D" id="3.40.190.10">
    <property type="entry name" value="Periplasmic binding protein-like II"/>
    <property type="match status" value="1"/>
</dbReference>
<gene>
    <name evidence="3" type="ORF">J2S37_002520</name>
</gene>
<reference evidence="3 4" key="1">
    <citation type="submission" date="2023-07" db="EMBL/GenBank/DDBJ databases">
        <title>Sequencing the genomes of 1000 actinobacteria strains.</title>
        <authorList>
            <person name="Klenk H.-P."/>
        </authorList>
    </citation>
    <scope>NUCLEOTIDE SEQUENCE [LARGE SCALE GENOMIC DNA]</scope>
    <source>
        <strain evidence="3 4">DSM 44508</strain>
    </source>
</reference>
<keyword evidence="1" id="KW-0732">Signal</keyword>
<evidence type="ECO:0000256" key="1">
    <source>
        <dbReference type="SAM" id="SignalP"/>
    </source>
</evidence>
<dbReference type="CDD" id="cd08490">
    <property type="entry name" value="PBP2_NikA_DppA_OppA_like_3"/>
    <property type="match status" value="1"/>
</dbReference>
<protein>
    <submittedName>
        <fullName evidence="3">Peptide/nickel transport system substrate-binding protein</fullName>
    </submittedName>
</protein>
<dbReference type="Gene3D" id="3.10.105.10">
    <property type="entry name" value="Dipeptide-binding Protein, Domain 3"/>
    <property type="match status" value="1"/>
</dbReference>
<sequence>MLSSRRFVAVCATAVLSASLLSACGFEKTEMATDEKVGISLPFKPVGSFSPYSDDALLNTRMGTAETLVSLDSDGKPEALLAQSWTMPDESTAVFNLRQGVKFHDGTELTAEAVVNSLNHAMKASSKPKGLGKKELTFSAVDKHTVHVTSEVPDPVLVQRFADPGTVILSEKAFDGDKVTLINTGTGPFALASFDTDKAESTAFADYWNGAPLAQGIRTTFIEDGVARANALRGGEVSLAQAVPIAQLGELSDHQVEATPLPRGVYLHLNTNKGVFADPAMRAQAAQFVEAGPIVENIYEGHAAATEGKMFSANASWSKDVISKNSLAGATDPAGAKIRLATWTERPELPEAASVVADQLRKAGFEVEVVAKEYTTLEDALLAGDFDAVIASRNYQLGAADPVSFLSSDYTCEGGYNLSMYCNEEIDKEINDAMNIADLDARYTRAAEIAGKIVADNAVIPLAHEYSLIVFKDLEGVTIDPFERRLITEKLAKADAGAN</sequence>
<dbReference type="InterPro" id="IPR039424">
    <property type="entry name" value="SBP_5"/>
</dbReference>
<feature type="signal peptide" evidence="1">
    <location>
        <begin position="1"/>
        <end position="23"/>
    </location>
</feature>
<keyword evidence="4" id="KW-1185">Reference proteome</keyword>
<comment type="caution">
    <text evidence="3">The sequence shown here is derived from an EMBL/GenBank/DDBJ whole genome shotgun (WGS) entry which is preliminary data.</text>
</comment>
<organism evidence="3 4">
    <name type="scientific">Corynebacterium felinum</name>
    <dbReference type="NCBI Taxonomy" id="131318"/>
    <lineage>
        <taxon>Bacteria</taxon>
        <taxon>Bacillati</taxon>
        <taxon>Actinomycetota</taxon>
        <taxon>Actinomycetes</taxon>
        <taxon>Mycobacteriales</taxon>
        <taxon>Corynebacteriaceae</taxon>
        <taxon>Corynebacterium</taxon>
    </lineage>
</organism>
<dbReference type="SUPFAM" id="SSF53850">
    <property type="entry name" value="Periplasmic binding protein-like II"/>
    <property type="match status" value="1"/>
</dbReference>
<dbReference type="Pfam" id="PF00496">
    <property type="entry name" value="SBP_bac_5"/>
    <property type="match status" value="1"/>
</dbReference>
<name>A0ABU2BBG9_9CORY</name>
<dbReference type="RefSeq" id="WP_277103556.1">
    <property type="nucleotide sequence ID" value="NZ_BAAAJS010000069.1"/>
</dbReference>
<dbReference type="InterPro" id="IPR000914">
    <property type="entry name" value="SBP_5_dom"/>
</dbReference>
<dbReference type="PANTHER" id="PTHR30290:SF65">
    <property type="entry name" value="MONOACYL PHOSPHATIDYLINOSITOL TETRAMANNOSIDE-BINDING PROTEIN LPQW-RELATED"/>
    <property type="match status" value="1"/>
</dbReference>
<dbReference type="EMBL" id="JAVDYF010000001">
    <property type="protein sequence ID" value="MDR7355982.1"/>
    <property type="molecule type" value="Genomic_DNA"/>
</dbReference>
<feature type="chain" id="PRO_5046746036" evidence="1">
    <location>
        <begin position="24"/>
        <end position="499"/>
    </location>
</feature>
<dbReference type="PIRSF" id="PIRSF002741">
    <property type="entry name" value="MppA"/>
    <property type="match status" value="1"/>
</dbReference>
<evidence type="ECO:0000259" key="2">
    <source>
        <dbReference type="Pfam" id="PF00496"/>
    </source>
</evidence>
<dbReference type="PROSITE" id="PS51257">
    <property type="entry name" value="PROKAR_LIPOPROTEIN"/>
    <property type="match status" value="1"/>
</dbReference>
<evidence type="ECO:0000313" key="3">
    <source>
        <dbReference type="EMBL" id="MDR7355982.1"/>
    </source>
</evidence>